<evidence type="ECO:0000313" key="3">
    <source>
        <dbReference type="Proteomes" id="UP000798602"/>
    </source>
</evidence>
<sequence>MEFDFLSPLDSETVATIKNLTSQHLGSKVVLHTDEDFPDLNKIKIAIFGVKENRGAHLEHENTKLSHIRKEFYSLFPGNWEASIADLGNILPGNSVEDTYFAVKTTVAFLLKNKIIPIIIGGSQDLTYPIYRGFDQLEQMVNLVAIDSKFDFGKAEKLTSNSYLTKIIVEEPNNLFNFSNVGYQTYYNSQEEIDLTEKLFFDAYRLGEVSSNISIAEPVFRDADIVSLDLTSVKSCDSGNFVTFTPNGFNGKEICSLARYAGISDKVSVFGIFNHNNSKQEAVLIAQILWYFIEGYHYRSNEYPFGTRDHYTKYIVPLDEEELVFYKSNKTERWWIEIPFLSNVNNKLKRNTLLPCTHEDYLGACSAEIPERWWKAQRKNVV</sequence>
<reference evidence="3" key="1">
    <citation type="submission" date="2020-01" db="EMBL/GenBank/DDBJ databases">
        <title>Sphingomonas sp. strain CSW-10.</title>
        <authorList>
            <person name="Chen W.-M."/>
        </authorList>
    </citation>
    <scope>NUCLEOTIDE SEQUENCE [LARGE SCALE GENOMIC DNA]</scope>
    <source>
        <strain evidence="3">NST-5</strain>
    </source>
</reference>
<dbReference type="InterPro" id="IPR023696">
    <property type="entry name" value="Ureohydrolase_dom_sf"/>
</dbReference>
<gene>
    <name evidence="2" type="ORF">GV828_06075</name>
</gene>
<keyword evidence="3" id="KW-1185">Reference proteome</keyword>
<evidence type="ECO:0000256" key="1">
    <source>
        <dbReference type="PROSITE-ProRule" id="PRU00742"/>
    </source>
</evidence>
<comment type="caution">
    <text evidence="2">The sequence shown here is derived from an EMBL/GenBank/DDBJ whole genome shotgun (WGS) entry which is preliminary data.</text>
</comment>
<dbReference type="Gene3D" id="3.40.800.10">
    <property type="entry name" value="Ureohydrolase domain"/>
    <property type="match status" value="1"/>
</dbReference>
<protein>
    <submittedName>
        <fullName evidence="2">Arginase</fullName>
    </submittedName>
</protein>
<organism evidence="2 3">
    <name type="scientific">Flavobacterium ichthyis</name>
    <dbReference type="NCBI Taxonomy" id="2698827"/>
    <lineage>
        <taxon>Bacteria</taxon>
        <taxon>Pseudomonadati</taxon>
        <taxon>Bacteroidota</taxon>
        <taxon>Flavobacteriia</taxon>
        <taxon>Flavobacteriales</taxon>
        <taxon>Flavobacteriaceae</taxon>
        <taxon>Flavobacterium</taxon>
    </lineage>
</organism>
<dbReference type="CDD" id="cd09988">
    <property type="entry name" value="Formimidoylglutamase"/>
    <property type="match status" value="1"/>
</dbReference>
<dbReference type="Proteomes" id="UP000798602">
    <property type="component" value="Unassembled WGS sequence"/>
</dbReference>
<evidence type="ECO:0000313" key="2">
    <source>
        <dbReference type="EMBL" id="NBL64766.1"/>
    </source>
</evidence>
<name>A0ABW9Z9C4_9FLAO</name>
<dbReference type="RefSeq" id="WP_166536594.1">
    <property type="nucleotide sequence ID" value="NZ_JAABLM010000006.1"/>
</dbReference>
<proteinExistence type="inferred from homology"/>
<dbReference type="Pfam" id="PF00491">
    <property type="entry name" value="Arginase"/>
    <property type="match status" value="1"/>
</dbReference>
<dbReference type="PROSITE" id="PS51409">
    <property type="entry name" value="ARGINASE_2"/>
    <property type="match status" value="1"/>
</dbReference>
<comment type="similarity">
    <text evidence="1">Belongs to the arginase family.</text>
</comment>
<dbReference type="InterPro" id="IPR006035">
    <property type="entry name" value="Ureohydrolase"/>
</dbReference>
<accession>A0ABW9Z9C4</accession>
<dbReference type="SUPFAM" id="SSF52768">
    <property type="entry name" value="Arginase/deacetylase"/>
    <property type="match status" value="1"/>
</dbReference>
<dbReference type="EMBL" id="JAABLM010000006">
    <property type="protein sequence ID" value="NBL64766.1"/>
    <property type="molecule type" value="Genomic_DNA"/>
</dbReference>